<dbReference type="InterPro" id="IPR023753">
    <property type="entry name" value="FAD/NAD-binding_dom"/>
</dbReference>
<keyword evidence="2" id="KW-0560">Oxidoreductase</keyword>
<dbReference type="AlphaFoldDB" id="A0A2N3Y3S4"/>
<dbReference type="PANTHER" id="PTHR48105">
    <property type="entry name" value="THIOREDOXIN REDUCTASE 1-RELATED-RELATED"/>
    <property type="match status" value="1"/>
</dbReference>
<dbReference type="STRING" id="994479.GCA_000194155_00914"/>
<dbReference type="SUPFAM" id="SSF51905">
    <property type="entry name" value="FAD/NAD(P)-binding domain"/>
    <property type="match status" value="1"/>
</dbReference>
<evidence type="ECO:0000256" key="2">
    <source>
        <dbReference type="ARBA" id="ARBA00023002"/>
    </source>
</evidence>
<dbReference type="Proteomes" id="UP000233786">
    <property type="component" value="Unassembled WGS sequence"/>
</dbReference>
<evidence type="ECO:0000259" key="4">
    <source>
        <dbReference type="Pfam" id="PF07992"/>
    </source>
</evidence>
<name>A0A2N3Y3S4_SACSN</name>
<reference evidence="5" key="1">
    <citation type="submission" date="2017-12" db="EMBL/GenBank/DDBJ databases">
        <title>Sequencing the genomes of 1000 Actinobacteria strains.</title>
        <authorList>
            <person name="Klenk H.-P."/>
        </authorList>
    </citation>
    <scope>NUCLEOTIDE SEQUENCE [LARGE SCALE GENOMIC DNA]</scope>
    <source>
        <strain evidence="5">DSM 44228</strain>
    </source>
</reference>
<evidence type="ECO:0000256" key="3">
    <source>
        <dbReference type="ARBA" id="ARBA00048132"/>
    </source>
</evidence>
<dbReference type="Pfam" id="PF07992">
    <property type="entry name" value="Pyr_redox_2"/>
    <property type="match status" value="1"/>
</dbReference>
<dbReference type="RefSeq" id="WP_010692597.1">
    <property type="nucleotide sequence ID" value="NZ_CP061007.1"/>
</dbReference>
<keyword evidence="1" id="KW-0285">Flavoprotein</keyword>
<dbReference type="PRINTS" id="PR00469">
    <property type="entry name" value="PNDRDTASEII"/>
</dbReference>
<evidence type="ECO:0000313" key="6">
    <source>
        <dbReference type="Proteomes" id="UP000233786"/>
    </source>
</evidence>
<dbReference type="EMBL" id="PJNB01000001">
    <property type="protein sequence ID" value="PKW17557.1"/>
    <property type="molecule type" value="Genomic_DNA"/>
</dbReference>
<dbReference type="InterPro" id="IPR036188">
    <property type="entry name" value="FAD/NAD-bd_sf"/>
</dbReference>
<comment type="catalytic activity">
    <reaction evidence="3">
        <text>[thioredoxin]-dithiol + NADP(+) = [thioredoxin]-disulfide + NADPH + H(+)</text>
        <dbReference type="Rhea" id="RHEA:20345"/>
        <dbReference type="Rhea" id="RHEA-COMP:10698"/>
        <dbReference type="Rhea" id="RHEA-COMP:10700"/>
        <dbReference type="ChEBI" id="CHEBI:15378"/>
        <dbReference type="ChEBI" id="CHEBI:29950"/>
        <dbReference type="ChEBI" id="CHEBI:50058"/>
        <dbReference type="ChEBI" id="CHEBI:57783"/>
        <dbReference type="ChEBI" id="CHEBI:58349"/>
        <dbReference type="EC" id="1.8.1.9"/>
    </reaction>
</comment>
<dbReference type="PRINTS" id="PR00368">
    <property type="entry name" value="FADPNR"/>
</dbReference>
<comment type="caution">
    <text evidence="5">The sequence shown here is derived from an EMBL/GenBank/DDBJ whole genome shotgun (WGS) entry which is preliminary data.</text>
</comment>
<dbReference type="GO" id="GO:0004791">
    <property type="term" value="F:thioredoxin-disulfide reductase (NADPH) activity"/>
    <property type="evidence" value="ECO:0007669"/>
    <property type="project" value="UniProtKB-EC"/>
</dbReference>
<accession>A0A2N3Y3S4</accession>
<feature type="domain" description="FAD/NAD(P)-binding" evidence="4">
    <location>
        <begin position="11"/>
        <end position="282"/>
    </location>
</feature>
<protein>
    <submittedName>
        <fullName evidence="5">Thioredoxin reductase (NADPH)</fullName>
    </submittedName>
</protein>
<organism evidence="5 6">
    <name type="scientific">Saccharopolyspora spinosa</name>
    <dbReference type="NCBI Taxonomy" id="60894"/>
    <lineage>
        <taxon>Bacteria</taxon>
        <taxon>Bacillati</taxon>
        <taxon>Actinomycetota</taxon>
        <taxon>Actinomycetes</taxon>
        <taxon>Pseudonocardiales</taxon>
        <taxon>Pseudonocardiaceae</taxon>
        <taxon>Saccharopolyspora</taxon>
    </lineage>
</organism>
<dbReference type="Gene3D" id="3.50.50.60">
    <property type="entry name" value="FAD/NAD(P)-binding domain"/>
    <property type="match status" value="2"/>
</dbReference>
<gene>
    <name evidence="5" type="ORF">A8926_5534</name>
</gene>
<keyword evidence="6" id="KW-1185">Reference proteome</keyword>
<evidence type="ECO:0000256" key="1">
    <source>
        <dbReference type="ARBA" id="ARBA00022630"/>
    </source>
</evidence>
<proteinExistence type="predicted"/>
<dbReference type="InterPro" id="IPR050097">
    <property type="entry name" value="Ferredoxin-NADP_redctase_2"/>
</dbReference>
<evidence type="ECO:0000313" key="5">
    <source>
        <dbReference type="EMBL" id="PKW17557.1"/>
    </source>
</evidence>
<sequence length="305" mass="32622">MVGVMSSNVEDVLVIGGGAAGLNAALVLSRARRRVLVVDSGRPRNAPAHQVHGFVSRDGTPPSELLAIGREEVERYGGRVVAGDVRAVRRDDDGFEVELADGVVRARRVIVATGLRDELPDVPGLRERWGRDVLHCPYCHAWEVRDQPFGVLGWQPGAVHQALLARQWSADLAFFAEDLGDEDRAKLVTRGVRIVDGEVSGLVVENDELRGVRLADGTIEALSALFVPARFVPNDTVLSELGCELGDDGWVRVDPSGLTSVPGVWAVGNVVDPRAQVVNAAAGGAKAAAAVNWDLIEADMLEVAR</sequence>